<dbReference type="RefSeq" id="WP_166296529.1">
    <property type="nucleotide sequence ID" value="NZ_CAWPIF010000124.1"/>
</dbReference>
<comment type="caution">
    <text evidence="2">The sequence shown here is derived from an EMBL/GenBank/DDBJ whole genome shotgun (WGS) entry which is preliminary data.</text>
</comment>
<protein>
    <recommendedName>
        <fullName evidence="1">Putative conjugal transfer nickase/helicase TraI C-terminal domain-containing protein</fullName>
    </recommendedName>
</protein>
<dbReference type="InterPro" id="IPR036390">
    <property type="entry name" value="WH_DNA-bd_sf"/>
</dbReference>
<dbReference type="SUPFAM" id="SSF46785">
    <property type="entry name" value="Winged helix' DNA-binding domain"/>
    <property type="match status" value="1"/>
</dbReference>
<evidence type="ECO:0000259" key="1">
    <source>
        <dbReference type="Pfam" id="PF07515"/>
    </source>
</evidence>
<name>A0ABX0GQG0_9GAMM</name>
<gene>
    <name evidence="2" type="ORF">C5471_23290</name>
</gene>
<dbReference type="EMBL" id="PUJU01000124">
    <property type="protein sequence ID" value="NHB90441.1"/>
    <property type="molecule type" value="Genomic_DNA"/>
</dbReference>
<feature type="domain" description="Putative conjugal transfer nickase/helicase TraI C-terminal" evidence="1">
    <location>
        <begin position="122"/>
        <end position="246"/>
    </location>
</feature>
<sequence length="248" mass="27240">SPQMIVSGNPDVSAAPLSTAMDSVLLSQRRQEDSTMTEIVSSAVRPVDEIPSAVMTVTPEKGMPPDESTQQLLSLMGMNVAGTVTEQVMACEAEIVPPYTPVPSQHAVQATGQNENANETPCIGEQFWDWLSAGLRQGVMTLNTPKARIHLVSGFVFVSAPAIFFQFLGEKTQADGKEVSQKWKRVQTAFERLGRHRVSRGKCFCCCHLYDSADRTGSYQRVHGYLIKSTLLYRDRSVPEDSPFLAIS</sequence>
<organism evidence="2 3">
    <name type="scientific">Photorhabdus tasmaniensis</name>
    <dbReference type="NCBI Taxonomy" id="1004159"/>
    <lineage>
        <taxon>Bacteria</taxon>
        <taxon>Pseudomonadati</taxon>
        <taxon>Pseudomonadota</taxon>
        <taxon>Gammaproteobacteria</taxon>
        <taxon>Enterobacterales</taxon>
        <taxon>Morganellaceae</taxon>
        <taxon>Photorhabdus</taxon>
    </lineage>
</organism>
<evidence type="ECO:0000313" key="2">
    <source>
        <dbReference type="EMBL" id="NHB90441.1"/>
    </source>
</evidence>
<dbReference type="InterPro" id="IPR036388">
    <property type="entry name" value="WH-like_DNA-bd_sf"/>
</dbReference>
<dbReference type="Gene3D" id="2.40.10.200">
    <property type="entry name" value="STY4665 C-terminal domain-like"/>
    <property type="match status" value="1"/>
</dbReference>
<dbReference type="Gene3D" id="1.10.10.10">
    <property type="entry name" value="Winged helix-like DNA-binding domain superfamily/Winged helix DNA-binding domain"/>
    <property type="match status" value="1"/>
</dbReference>
<evidence type="ECO:0000313" key="3">
    <source>
        <dbReference type="Proteomes" id="UP000697802"/>
    </source>
</evidence>
<dbReference type="Pfam" id="PF07515">
    <property type="entry name" value="TraI_2_C"/>
    <property type="match status" value="1"/>
</dbReference>
<keyword evidence="3" id="KW-1185">Reference proteome</keyword>
<dbReference type="InterPro" id="IPR011093">
    <property type="entry name" value="TraI_2_C"/>
</dbReference>
<reference evidence="2 3" key="1">
    <citation type="submission" date="2018-02" db="EMBL/GenBank/DDBJ databases">
        <authorList>
            <person name="Machado R.A."/>
        </authorList>
    </citation>
    <scope>NUCLEOTIDE SEQUENCE [LARGE SCALE GENOMIC DNA]</scope>
    <source>
        <strain evidence="2 3">T327</strain>
    </source>
</reference>
<dbReference type="Proteomes" id="UP000697802">
    <property type="component" value="Unassembled WGS sequence"/>
</dbReference>
<feature type="non-terminal residue" evidence="2">
    <location>
        <position position="1"/>
    </location>
</feature>
<accession>A0ABX0GQG0</accession>
<proteinExistence type="predicted"/>